<name>A0AAV0XNE3_9HEMI</name>
<gene>
    <name evidence="1" type="ORF">MEUPH1_LOCUS23859</name>
</gene>
<organism evidence="1 2">
    <name type="scientific">Macrosiphum euphorbiae</name>
    <name type="common">potato aphid</name>
    <dbReference type="NCBI Taxonomy" id="13131"/>
    <lineage>
        <taxon>Eukaryota</taxon>
        <taxon>Metazoa</taxon>
        <taxon>Ecdysozoa</taxon>
        <taxon>Arthropoda</taxon>
        <taxon>Hexapoda</taxon>
        <taxon>Insecta</taxon>
        <taxon>Pterygota</taxon>
        <taxon>Neoptera</taxon>
        <taxon>Paraneoptera</taxon>
        <taxon>Hemiptera</taxon>
        <taxon>Sternorrhyncha</taxon>
        <taxon>Aphidomorpha</taxon>
        <taxon>Aphidoidea</taxon>
        <taxon>Aphididae</taxon>
        <taxon>Macrosiphini</taxon>
        <taxon>Macrosiphum</taxon>
    </lineage>
</organism>
<dbReference type="AlphaFoldDB" id="A0AAV0XNE3"/>
<protein>
    <submittedName>
        <fullName evidence="1">Uncharacterized protein</fullName>
    </submittedName>
</protein>
<keyword evidence="2" id="KW-1185">Reference proteome</keyword>
<proteinExistence type="predicted"/>
<evidence type="ECO:0000313" key="1">
    <source>
        <dbReference type="EMBL" id="CAI6369643.1"/>
    </source>
</evidence>
<reference evidence="1 2" key="1">
    <citation type="submission" date="2023-01" db="EMBL/GenBank/DDBJ databases">
        <authorList>
            <person name="Whitehead M."/>
        </authorList>
    </citation>
    <scope>NUCLEOTIDE SEQUENCE [LARGE SCALE GENOMIC DNA]</scope>
</reference>
<accession>A0AAV0XNE3</accession>
<dbReference type="Proteomes" id="UP001160148">
    <property type="component" value="Unassembled WGS sequence"/>
</dbReference>
<sequence>MNYLNIIQNLTLSYNLQHLKSSQKWNPEDDDVLSDMNITFITQNSHEENAIAYVAGWSVSKLNHTECLQKLATKEPEVNLVYSET</sequence>
<dbReference type="EMBL" id="CARXXK010000006">
    <property type="protein sequence ID" value="CAI6369643.1"/>
    <property type="molecule type" value="Genomic_DNA"/>
</dbReference>
<comment type="caution">
    <text evidence="1">The sequence shown here is derived from an EMBL/GenBank/DDBJ whole genome shotgun (WGS) entry which is preliminary data.</text>
</comment>
<evidence type="ECO:0000313" key="2">
    <source>
        <dbReference type="Proteomes" id="UP001160148"/>
    </source>
</evidence>